<name>A0ABQ4R978_9HYPH</name>
<dbReference type="Proteomes" id="UP001055167">
    <property type="component" value="Unassembled WGS sequence"/>
</dbReference>
<evidence type="ECO:0008006" key="3">
    <source>
        <dbReference type="Google" id="ProtNLM"/>
    </source>
</evidence>
<dbReference type="SUPFAM" id="SSF48613">
    <property type="entry name" value="Heme oxygenase-like"/>
    <property type="match status" value="1"/>
</dbReference>
<dbReference type="EMBL" id="BPQH01000043">
    <property type="protein sequence ID" value="GJD53957.1"/>
    <property type="molecule type" value="Genomic_DNA"/>
</dbReference>
<evidence type="ECO:0000313" key="2">
    <source>
        <dbReference type="Proteomes" id="UP001055167"/>
    </source>
</evidence>
<dbReference type="RefSeq" id="WP_162501501.1">
    <property type="nucleotide sequence ID" value="NZ_BPQH01000043.1"/>
</dbReference>
<dbReference type="InterPro" id="IPR016053">
    <property type="entry name" value="Haem_Oase-like"/>
</dbReference>
<comment type="caution">
    <text evidence="1">The sequence shown here is derived from an EMBL/GenBank/DDBJ whole genome shotgun (WGS) entry which is preliminary data.</text>
</comment>
<reference evidence="1" key="1">
    <citation type="journal article" date="2021" name="Front. Microbiol.">
        <title>Comprehensive Comparative Genomics and Phenotyping of Methylobacterium Species.</title>
        <authorList>
            <person name="Alessa O."/>
            <person name="Ogura Y."/>
            <person name="Fujitani Y."/>
            <person name="Takami H."/>
            <person name="Hayashi T."/>
            <person name="Sahin N."/>
            <person name="Tani A."/>
        </authorList>
    </citation>
    <scope>NUCLEOTIDE SEQUENCE</scope>
    <source>
        <strain evidence="1">KCTC 52305</strain>
    </source>
</reference>
<protein>
    <recommendedName>
        <fullName evidence="3">Biliverdin-producing heme oxygenase</fullName>
    </recommendedName>
</protein>
<dbReference type="InterPro" id="IPR016084">
    <property type="entry name" value="Haem_Oase-like_multi-hlx"/>
</dbReference>
<proteinExistence type="predicted"/>
<dbReference type="Pfam" id="PF01126">
    <property type="entry name" value="Heme_oxygenase"/>
    <property type="match status" value="1"/>
</dbReference>
<dbReference type="Gene3D" id="1.20.910.10">
    <property type="entry name" value="Heme oxygenase-like"/>
    <property type="match status" value="1"/>
</dbReference>
<gene>
    <name evidence="1" type="ORF">OPKNFCMD_6737</name>
</gene>
<organism evidence="1 2">
    <name type="scientific">Methylobacterium crusticola</name>
    <dbReference type="NCBI Taxonomy" id="1697972"/>
    <lineage>
        <taxon>Bacteria</taxon>
        <taxon>Pseudomonadati</taxon>
        <taxon>Pseudomonadota</taxon>
        <taxon>Alphaproteobacteria</taxon>
        <taxon>Hyphomicrobiales</taxon>
        <taxon>Methylobacteriaceae</taxon>
        <taxon>Methylobacterium</taxon>
    </lineage>
</organism>
<keyword evidence="2" id="KW-1185">Reference proteome</keyword>
<accession>A0ABQ4R978</accession>
<evidence type="ECO:0000313" key="1">
    <source>
        <dbReference type="EMBL" id="GJD53957.1"/>
    </source>
</evidence>
<dbReference type="CDD" id="cd19166">
    <property type="entry name" value="HemeO-bac"/>
    <property type="match status" value="1"/>
</dbReference>
<sequence length="193" mass="21468">MSAILARLRDETREAHARIERDLDWERRIATRAGYRALLARFWGFHAAWEPALARALHDEAFLAPRRRLAHLEDDLARLGLAPEAVRALPRPGGPLPRTRPEALGSLYVLEGSTLGGQVVARAVERRLDLRDGEACRYYRSHGRDTGAMWTAFRARLEAEARARPAEVPAILAGAEATFVAMAEWLCADAIPA</sequence>
<reference evidence="1" key="2">
    <citation type="submission" date="2021-08" db="EMBL/GenBank/DDBJ databases">
        <authorList>
            <person name="Tani A."/>
            <person name="Ola A."/>
            <person name="Ogura Y."/>
            <person name="Katsura K."/>
            <person name="Hayashi T."/>
        </authorList>
    </citation>
    <scope>NUCLEOTIDE SEQUENCE</scope>
    <source>
        <strain evidence="1">KCTC 52305</strain>
    </source>
</reference>